<feature type="region of interest" description="Disordered" evidence="1">
    <location>
        <begin position="163"/>
        <end position="263"/>
    </location>
</feature>
<dbReference type="GeneID" id="25264920"/>
<reference evidence="2 3" key="1">
    <citation type="submission" date="2014-05" db="EMBL/GenBank/DDBJ databases">
        <title>Draft genome sequence of a rare smut relative, Tilletiaria anomala UBC 951.</title>
        <authorList>
            <consortium name="DOE Joint Genome Institute"/>
            <person name="Toome M."/>
            <person name="Kuo A."/>
            <person name="Henrissat B."/>
            <person name="Lipzen A."/>
            <person name="Tritt A."/>
            <person name="Yoshinaga Y."/>
            <person name="Zane M."/>
            <person name="Barry K."/>
            <person name="Grigoriev I.V."/>
            <person name="Spatafora J.W."/>
            <person name="Aimea M.C."/>
        </authorList>
    </citation>
    <scope>NUCLEOTIDE SEQUENCE [LARGE SCALE GENOMIC DNA]</scope>
    <source>
        <strain evidence="2 3">UBC 951</strain>
    </source>
</reference>
<feature type="compositionally biased region" description="Pro residues" evidence="1">
    <location>
        <begin position="21"/>
        <end position="31"/>
    </location>
</feature>
<dbReference type="InParanoid" id="A0A066VRK1"/>
<evidence type="ECO:0000313" key="3">
    <source>
        <dbReference type="Proteomes" id="UP000027361"/>
    </source>
</evidence>
<dbReference type="OMA" id="GLMPIYD"/>
<feature type="region of interest" description="Disordered" evidence="1">
    <location>
        <begin position="71"/>
        <end position="144"/>
    </location>
</feature>
<accession>A0A066VRK1</accession>
<evidence type="ECO:0000256" key="1">
    <source>
        <dbReference type="SAM" id="MobiDB-lite"/>
    </source>
</evidence>
<dbReference type="HOGENOM" id="CLU_076131_0_0_1"/>
<dbReference type="EMBL" id="JMSN01000080">
    <property type="protein sequence ID" value="KDN41414.1"/>
    <property type="molecule type" value="Genomic_DNA"/>
</dbReference>
<feature type="region of interest" description="Disordered" evidence="1">
    <location>
        <begin position="292"/>
        <end position="344"/>
    </location>
</feature>
<feature type="compositionally biased region" description="Low complexity" evidence="1">
    <location>
        <begin position="83"/>
        <end position="93"/>
    </location>
</feature>
<sequence>MASSASQASERTEAGPSSVPSEPPQLPPLYLPTPSELLPPSRLLNAAHDLISIFGLQAIYNEAVRPYIKERPPLEPSAGKDQAVGAGAASGASAGAGAGQSGSRSAGAMNSPAGTAVLTPRPTPAGTVVQPLAGVAGSPSAATRTIVGSSPQAAFGSISSISAQKTAPAAGASGPNFGPSPRPTPLATAAGTPMVGSSSSILGDASASTRNRGTGVSANKADPPKPPRSWAHFVEDLPGKVKPKPPSSSKYRSREKDNMPDHTMRNIIFKPETTIHRIVPFDEEMLRNFIVTPGKGGEDMDLSRLESDDEETQMPKKKKPKRPRQPDGAAATLNAEVSAKRQRR</sequence>
<keyword evidence="3" id="KW-1185">Reference proteome</keyword>
<dbReference type="RefSeq" id="XP_013241704.1">
    <property type="nucleotide sequence ID" value="XM_013386250.1"/>
</dbReference>
<protein>
    <submittedName>
        <fullName evidence="2">Uncharacterized protein</fullName>
    </submittedName>
</protein>
<proteinExistence type="predicted"/>
<evidence type="ECO:0000313" key="2">
    <source>
        <dbReference type="EMBL" id="KDN41414.1"/>
    </source>
</evidence>
<dbReference type="AlphaFoldDB" id="A0A066VRK1"/>
<gene>
    <name evidence="2" type="ORF">K437DRAFT_258251</name>
</gene>
<organism evidence="2 3">
    <name type="scientific">Tilletiaria anomala (strain ATCC 24038 / CBS 436.72 / UBC 951)</name>
    <dbReference type="NCBI Taxonomy" id="1037660"/>
    <lineage>
        <taxon>Eukaryota</taxon>
        <taxon>Fungi</taxon>
        <taxon>Dikarya</taxon>
        <taxon>Basidiomycota</taxon>
        <taxon>Ustilaginomycotina</taxon>
        <taxon>Exobasidiomycetes</taxon>
        <taxon>Georgefischeriales</taxon>
        <taxon>Tilletiariaceae</taxon>
        <taxon>Tilletiaria</taxon>
    </lineage>
</organism>
<feature type="compositionally biased region" description="Basic and acidic residues" evidence="1">
    <location>
        <begin position="252"/>
        <end position="263"/>
    </location>
</feature>
<comment type="caution">
    <text evidence="2">The sequence shown here is derived from an EMBL/GenBank/DDBJ whole genome shotgun (WGS) entry which is preliminary data.</text>
</comment>
<feature type="region of interest" description="Disordered" evidence="1">
    <location>
        <begin position="1"/>
        <end position="38"/>
    </location>
</feature>
<dbReference type="OrthoDB" id="3364628at2759"/>
<name>A0A066VRK1_TILAU</name>
<feature type="compositionally biased region" description="Low complexity" evidence="1">
    <location>
        <begin position="196"/>
        <end position="208"/>
    </location>
</feature>
<dbReference type="Proteomes" id="UP000027361">
    <property type="component" value="Unassembled WGS sequence"/>
</dbReference>
<feature type="compositionally biased region" description="Basic and acidic residues" evidence="1">
    <location>
        <begin position="296"/>
        <end position="306"/>
    </location>
</feature>